<evidence type="ECO:0000256" key="7">
    <source>
        <dbReference type="ARBA" id="ARBA00022927"/>
    </source>
</evidence>
<keyword evidence="6 11" id="KW-0812">Transmembrane</keyword>
<dbReference type="NCBIfam" id="TIGR00739">
    <property type="entry name" value="yajC"/>
    <property type="match status" value="1"/>
</dbReference>
<evidence type="ECO:0000256" key="3">
    <source>
        <dbReference type="ARBA" id="ARBA00014962"/>
    </source>
</evidence>
<comment type="similarity">
    <text evidence="2">Belongs to the YajC family.</text>
</comment>
<evidence type="ECO:0000256" key="9">
    <source>
        <dbReference type="ARBA" id="ARBA00023010"/>
    </source>
</evidence>
<dbReference type="STRING" id="1142394.PSMK_23640"/>
<comment type="subcellular location">
    <subcellularLocation>
        <location evidence="1">Cell membrane</location>
        <topology evidence="1">Single-pass membrane protein</topology>
    </subcellularLocation>
</comment>
<dbReference type="HOGENOM" id="CLU_116157_5_1_0"/>
<dbReference type="eggNOG" id="COG1862">
    <property type="taxonomic scope" value="Bacteria"/>
</dbReference>
<name>I0IGY5_PHYMF</name>
<dbReference type="AlphaFoldDB" id="I0IGY5"/>
<dbReference type="GO" id="GO:0005886">
    <property type="term" value="C:plasma membrane"/>
    <property type="evidence" value="ECO:0007669"/>
    <property type="project" value="UniProtKB-SubCell"/>
</dbReference>
<dbReference type="GO" id="GO:0015031">
    <property type="term" value="P:protein transport"/>
    <property type="evidence" value="ECO:0007669"/>
    <property type="project" value="UniProtKB-KW"/>
</dbReference>
<feature type="transmembrane region" description="Helical" evidence="11">
    <location>
        <begin position="6"/>
        <end position="25"/>
    </location>
</feature>
<dbReference type="EMBL" id="AP012338">
    <property type="protein sequence ID" value="BAM04523.1"/>
    <property type="molecule type" value="Genomic_DNA"/>
</dbReference>
<proteinExistence type="inferred from homology"/>
<accession>I0IGY5</accession>
<evidence type="ECO:0000256" key="5">
    <source>
        <dbReference type="ARBA" id="ARBA00022475"/>
    </source>
</evidence>
<dbReference type="KEGG" id="phm:PSMK_23640"/>
<reference evidence="12 13" key="1">
    <citation type="submission" date="2012-02" db="EMBL/GenBank/DDBJ databases">
        <title>Complete genome sequence of Phycisphaera mikurensis NBRC 102666.</title>
        <authorList>
            <person name="Ankai A."/>
            <person name="Hosoyama A."/>
            <person name="Terui Y."/>
            <person name="Sekine M."/>
            <person name="Fukai R."/>
            <person name="Kato Y."/>
            <person name="Nakamura S."/>
            <person name="Yamada-Narita S."/>
            <person name="Kawakoshi A."/>
            <person name="Fukunaga Y."/>
            <person name="Yamazaki S."/>
            <person name="Fujita N."/>
        </authorList>
    </citation>
    <scope>NUCLEOTIDE SEQUENCE [LARGE SCALE GENOMIC DNA]</scope>
    <source>
        <strain evidence="13">NBRC 102666 / KCTC 22515 / FYK2301M01</strain>
    </source>
</reference>
<evidence type="ECO:0000256" key="11">
    <source>
        <dbReference type="SAM" id="Phobius"/>
    </source>
</evidence>
<evidence type="ECO:0000256" key="8">
    <source>
        <dbReference type="ARBA" id="ARBA00022989"/>
    </source>
</evidence>
<keyword evidence="8 11" id="KW-1133">Transmembrane helix</keyword>
<dbReference type="PANTHER" id="PTHR33909">
    <property type="entry name" value="SEC TRANSLOCON ACCESSORY COMPLEX SUBUNIT YAJC"/>
    <property type="match status" value="1"/>
</dbReference>
<dbReference type="SMART" id="SM01323">
    <property type="entry name" value="YajC"/>
    <property type="match status" value="1"/>
</dbReference>
<gene>
    <name evidence="12" type="ordered locus">PSMK_23640</name>
</gene>
<keyword evidence="9" id="KW-0811">Translocation</keyword>
<protein>
    <recommendedName>
        <fullName evidence="3">Sec translocon accessory complex subunit YajC</fullName>
    </recommendedName>
</protein>
<evidence type="ECO:0000256" key="6">
    <source>
        <dbReference type="ARBA" id="ARBA00022692"/>
    </source>
</evidence>
<organism evidence="12 13">
    <name type="scientific">Phycisphaera mikurensis (strain NBRC 102666 / KCTC 22515 / FYK2301M01)</name>
    <dbReference type="NCBI Taxonomy" id="1142394"/>
    <lineage>
        <taxon>Bacteria</taxon>
        <taxon>Pseudomonadati</taxon>
        <taxon>Planctomycetota</taxon>
        <taxon>Phycisphaerae</taxon>
        <taxon>Phycisphaerales</taxon>
        <taxon>Phycisphaeraceae</taxon>
        <taxon>Phycisphaera</taxon>
    </lineage>
</organism>
<dbReference type="Pfam" id="PF02699">
    <property type="entry name" value="YajC"/>
    <property type="match status" value="1"/>
</dbReference>
<evidence type="ECO:0000313" key="13">
    <source>
        <dbReference type="Proteomes" id="UP000007881"/>
    </source>
</evidence>
<dbReference type="InterPro" id="IPR003849">
    <property type="entry name" value="Preprotein_translocase_YajC"/>
</dbReference>
<evidence type="ECO:0000256" key="4">
    <source>
        <dbReference type="ARBA" id="ARBA00022448"/>
    </source>
</evidence>
<evidence type="ECO:0000313" key="12">
    <source>
        <dbReference type="EMBL" id="BAM04523.1"/>
    </source>
</evidence>
<keyword evidence="13" id="KW-1185">Reference proteome</keyword>
<dbReference type="PANTHER" id="PTHR33909:SF1">
    <property type="entry name" value="SEC TRANSLOCON ACCESSORY COMPLEX SUBUNIT YAJC"/>
    <property type="match status" value="1"/>
</dbReference>
<keyword evidence="7" id="KW-0653">Protein transport</keyword>
<evidence type="ECO:0000256" key="10">
    <source>
        <dbReference type="ARBA" id="ARBA00023136"/>
    </source>
</evidence>
<dbReference type="Proteomes" id="UP000007881">
    <property type="component" value="Chromosome"/>
</dbReference>
<keyword evidence="10 11" id="KW-0472">Membrane</keyword>
<keyword evidence="4" id="KW-0813">Transport</keyword>
<evidence type="ECO:0000256" key="2">
    <source>
        <dbReference type="ARBA" id="ARBA00006742"/>
    </source>
</evidence>
<sequence>MQDPFGGSFLLIIGGMFLVMIFFSITSGRKEKKKKAELLASLAKGSKVQTVGGILGTVVEVRDDELVVKVDENSNTRLRFAKSAVTTVLS</sequence>
<evidence type="ECO:0000256" key="1">
    <source>
        <dbReference type="ARBA" id="ARBA00004162"/>
    </source>
</evidence>
<keyword evidence="5" id="KW-1003">Cell membrane</keyword>